<keyword evidence="3" id="KW-0998">Cell outer membrane</keyword>
<evidence type="ECO:0000313" key="6">
    <source>
        <dbReference type="EMBL" id="KJD32905.1"/>
    </source>
</evidence>
<evidence type="ECO:0000256" key="2">
    <source>
        <dbReference type="ARBA" id="ARBA00023136"/>
    </source>
</evidence>
<protein>
    <recommendedName>
        <fullName evidence="5">Outer membrane protein beta-barrel domain-containing protein</fullName>
    </recommendedName>
</protein>
<evidence type="ECO:0000256" key="4">
    <source>
        <dbReference type="SAM" id="SignalP"/>
    </source>
</evidence>
<dbReference type="Gene3D" id="2.40.170.20">
    <property type="entry name" value="TonB-dependent receptor, beta-barrel domain"/>
    <property type="match status" value="1"/>
</dbReference>
<dbReference type="Pfam" id="PF13715">
    <property type="entry name" value="CarbopepD_reg_2"/>
    <property type="match status" value="1"/>
</dbReference>
<keyword evidence="2" id="KW-0472">Membrane</keyword>
<evidence type="ECO:0000256" key="1">
    <source>
        <dbReference type="ARBA" id="ARBA00004442"/>
    </source>
</evidence>
<dbReference type="PATRIC" id="fig|1382798.3.peg.2936"/>
<comment type="caution">
    <text evidence="6">The sequence shown here is derived from an EMBL/GenBank/DDBJ whole genome shotgun (WGS) entry which is preliminary data.</text>
</comment>
<evidence type="ECO:0000256" key="3">
    <source>
        <dbReference type="ARBA" id="ARBA00023237"/>
    </source>
</evidence>
<dbReference type="Pfam" id="PF14905">
    <property type="entry name" value="OMP_b-brl_3"/>
    <property type="match status" value="1"/>
</dbReference>
<dbReference type="OrthoDB" id="8764943at2"/>
<evidence type="ECO:0000313" key="7">
    <source>
        <dbReference type="Proteomes" id="UP000032361"/>
    </source>
</evidence>
<dbReference type="InterPro" id="IPR036942">
    <property type="entry name" value="Beta-barrel_TonB_sf"/>
</dbReference>
<dbReference type="GO" id="GO:0009279">
    <property type="term" value="C:cell outer membrane"/>
    <property type="evidence" value="ECO:0007669"/>
    <property type="project" value="UniProtKB-SubCell"/>
</dbReference>
<dbReference type="Proteomes" id="UP000032361">
    <property type="component" value="Unassembled WGS sequence"/>
</dbReference>
<proteinExistence type="predicted"/>
<dbReference type="AlphaFoldDB" id="A0A0D7W1A0"/>
<dbReference type="SUPFAM" id="SSF56935">
    <property type="entry name" value="Porins"/>
    <property type="match status" value="1"/>
</dbReference>
<organism evidence="6 7">
    <name type="scientific">Neotamlana nanhaiensis</name>
    <dbReference type="NCBI Taxonomy" id="1382798"/>
    <lineage>
        <taxon>Bacteria</taxon>
        <taxon>Pseudomonadati</taxon>
        <taxon>Bacteroidota</taxon>
        <taxon>Flavobacteriia</taxon>
        <taxon>Flavobacteriales</taxon>
        <taxon>Flavobacteriaceae</taxon>
        <taxon>Neotamlana</taxon>
    </lineage>
</organism>
<dbReference type="SUPFAM" id="SSF49464">
    <property type="entry name" value="Carboxypeptidase regulatory domain-like"/>
    <property type="match status" value="1"/>
</dbReference>
<dbReference type="STRING" id="1382798.PK35_07965"/>
<keyword evidence="4" id="KW-0732">Signal</keyword>
<name>A0A0D7W1A0_9FLAO</name>
<dbReference type="RefSeq" id="WP_044626178.1">
    <property type="nucleotide sequence ID" value="NZ_JTDV01000005.1"/>
</dbReference>
<keyword evidence="7" id="KW-1185">Reference proteome</keyword>
<feature type="domain" description="Outer membrane protein beta-barrel" evidence="5">
    <location>
        <begin position="375"/>
        <end position="781"/>
    </location>
</feature>
<dbReference type="InterPro" id="IPR008969">
    <property type="entry name" value="CarboxyPept-like_regulatory"/>
</dbReference>
<comment type="subcellular location">
    <subcellularLocation>
        <location evidence="1">Cell outer membrane</location>
    </subcellularLocation>
</comment>
<sequence length="804" mass="93354">MINKLTHFIFLLCSILSFSQEFSLSGVLNDINNVVIPYANVVLLTKDSKTPLTGSTTNEEGQFLITQIKNGDYFLKISYLGFETFEKKFSISNDINLGVIILKENVENLDGVTVVSKRPTVKRTVDRLIFNVENSTLSNQNVFDVLKHTPGVIVQDEKITVKNSPPVIYINDRRVHLSETEVVQLLEGTPASNIKSVEVITNPPAKYDAEGGAVLNIVTSKNIIAGYHGSIFGNFKQGFQFPKYSAGTSHFYKAKKLGAYLSYNVSPRKDYRYQYQTVNFIENNQTETSWETDYERVRESANRNISANIDYEINDKNSIGFTSNVMLQPRRGTQTDIFSSTQVFDANKNLDSIFDTSNEAVSEKFNLAFTLDYVKKFKKEGEKLSVSLHHTYFDDSNFQDVNTDYFYPNTVNAFRENKFQTYNSQVIRLSTGQIDYELPLNESKIETGIKLSHINSDSEIDQFIFVDGEKEEDFNNSNVFLYDEFNYAAYFSYAKEWAKWSLKLGLRSEFTQLEGISVFDTNTNNKDYFKLFPTFHLLHAFNDNNQVYLQYNRRIYRPRFEELNPFKFYLNDNTYIVGDPNLLPQIDDSFILGYTLKSNYTFELYYRNENNPFYEIKFQDNQNNQMQYVYANVNDAVSYGLDFMTYTPIVNRWNLYVLSSLFYYESTFKTFDTNTPYLNKKWSFYLLMYHYFSLLKDHSLSLDVSCTYLSANVDGPSNVSGRGNLDINLRKTFWNNKASLGIGVTDVFNTQNFNESTQFLNQSSYYDSKMENRMFVASFNYKFGNYRLSTNKRNIEVEERERLD</sequence>
<feature type="chain" id="PRO_5002325180" description="Outer membrane protein beta-barrel domain-containing protein" evidence="4">
    <location>
        <begin position="20"/>
        <end position="804"/>
    </location>
</feature>
<evidence type="ECO:0000259" key="5">
    <source>
        <dbReference type="Pfam" id="PF14905"/>
    </source>
</evidence>
<accession>A0A0D7W1A0</accession>
<feature type="signal peptide" evidence="4">
    <location>
        <begin position="1"/>
        <end position="19"/>
    </location>
</feature>
<dbReference type="EMBL" id="JTDV01000005">
    <property type="protein sequence ID" value="KJD32905.1"/>
    <property type="molecule type" value="Genomic_DNA"/>
</dbReference>
<dbReference type="Gene3D" id="2.60.40.10">
    <property type="entry name" value="Immunoglobulins"/>
    <property type="match status" value="1"/>
</dbReference>
<gene>
    <name evidence="6" type="ORF">PK35_07965</name>
</gene>
<dbReference type="InterPro" id="IPR013783">
    <property type="entry name" value="Ig-like_fold"/>
</dbReference>
<reference evidence="6 7" key="1">
    <citation type="journal article" date="2015" name="Antonie Van Leeuwenhoek">
        <title>Tamlana nanhaiensis sp. nov., isolated from surface seawater collected from the South China Sea.</title>
        <authorList>
            <person name="Liu X."/>
            <person name="Lai Q."/>
            <person name="Du Y."/>
            <person name="Li G."/>
            <person name="Sun F."/>
            <person name="Shao Z."/>
        </authorList>
    </citation>
    <scope>NUCLEOTIDE SEQUENCE [LARGE SCALE GENOMIC DNA]</scope>
    <source>
        <strain evidence="6 7">FHC16</strain>
    </source>
</reference>
<dbReference type="InterPro" id="IPR041700">
    <property type="entry name" value="OMP_b-brl_3"/>
</dbReference>